<dbReference type="InterPro" id="IPR044742">
    <property type="entry name" value="DEAD/DEAH_RhlB"/>
</dbReference>
<dbReference type="SMART" id="SM00487">
    <property type="entry name" value="DEXDc"/>
    <property type="match status" value="1"/>
</dbReference>
<dbReference type="InterPro" id="IPR019417">
    <property type="entry name" value="DUF2415"/>
</dbReference>
<dbReference type="PROSITE" id="PS51192">
    <property type="entry name" value="HELICASE_ATP_BIND_1"/>
    <property type="match status" value="1"/>
</dbReference>
<accession>A0AAD9MGE2</accession>
<dbReference type="GO" id="GO:0005524">
    <property type="term" value="F:ATP binding"/>
    <property type="evidence" value="ECO:0007669"/>
    <property type="project" value="UniProtKB-KW"/>
</dbReference>
<dbReference type="CDD" id="cd18787">
    <property type="entry name" value="SF2_C_DEAD"/>
    <property type="match status" value="1"/>
</dbReference>
<evidence type="ECO:0000259" key="5">
    <source>
        <dbReference type="PROSITE" id="PS51192"/>
    </source>
</evidence>
<evidence type="ECO:0000313" key="7">
    <source>
        <dbReference type="EMBL" id="KAK2076679.1"/>
    </source>
</evidence>
<dbReference type="Pfam" id="PF00270">
    <property type="entry name" value="DEAD"/>
    <property type="match status" value="1"/>
</dbReference>
<sequence>MRAAAEPGRAEPHPFVALGADAVLQPGLRALEVREPTAIQRTAIPTLLEGRSMVLQSHTGSGKTLAYLVPALSRALASAEAARGRQGEPGPSAIVVAPSQELAMQIFRVARELLGPELRGLAVQCIGGANAARQRDALKRCPAPLLVVGTPGRLAELSSAGALRTHSTPLLVLDEWDELLQQQFRRPMARLAEHVGATLGAARQAVLVSATYRPAALERATLEWRLGPAPLALEISTMPTRASALPASLAHFATGTAPRHAADALRRAVHALGAQRALVFLNAQGRLRDVEAKLRARKMPAASLHAGLAPAERQRVLEGFRAGRFRALLVTDLAARGLDVPDCDLVVHADLPDSPHHYAHRAGRTARAGRPGTVLSIVHGGQLFAARRLARALGIELQEAPIAAMTIEEAVVPTGDLCAADKVIGFQTTIQHWQLRDLVHCPEREDELYFTNKHQTLKCTPDEQSSVIQELNFEPTSMSVRYGYIAAGGQTSQLDVRELETGEVVFKGDCGGSVNNALHFARDGSGQVRLFVCNNDDTIKIFGLPQGALLSSIDCPTSVNYCALSPDARYLVAVGDNRSTYLYTARPTGFWQSQSWVEAADAGMCCHWSPSGALFAAASQDGLCCVWDHRAKAVAARFATPLACRCVKFAPAPLDLMAFTEHRGRTHLVDMRMWARRQVLQLAPARAGRDPEISGLAFSPAGSTLYVGMPDGIARFAIAAHDRYSFPHAEYC</sequence>
<evidence type="ECO:0000259" key="6">
    <source>
        <dbReference type="PROSITE" id="PS51194"/>
    </source>
</evidence>
<keyword evidence="3" id="KW-0347">Helicase</keyword>
<evidence type="ECO:0000256" key="2">
    <source>
        <dbReference type="ARBA" id="ARBA00022801"/>
    </source>
</evidence>
<dbReference type="InterPro" id="IPR014001">
    <property type="entry name" value="Helicase_ATP-bd"/>
</dbReference>
<dbReference type="GO" id="GO:0016787">
    <property type="term" value="F:hydrolase activity"/>
    <property type="evidence" value="ECO:0007669"/>
    <property type="project" value="UniProtKB-KW"/>
</dbReference>
<dbReference type="AlphaFoldDB" id="A0AAD9MGE2"/>
<dbReference type="InterPro" id="IPR011545">
    <property type="entry name" value="DEAD/DEAH_box_helicase_dom"/>
</dbReference>
<dbReference type="InterPro" id="IPR050547">
    <property type="entry name" value="DEAD_box_RNA_helicases"/>
</dbReference>
<dbReference type="PANTHER" id="PTHR47963:SF3">
    <property type="entry name" value="DEAD-BOX ATP-DEPENDENT RNA HELICASE 47, MITOCHONDRIAL"/>
    <property type="match status" value="1"/>
</dbReference>
<name>A0AAD9MGE2_PROWI</name>
<dbReference type="Pfam" id="PF00271">
    <property type="entry name" value="Helicase_C"/>
    <property type="match status" value="1"/>
</dbReference>
<organism evidence="7 8">
    <name type="scientific">Prototheca wickerhamii</name>
    <dbReference type="NCBI Taxonomy" id="3111"/>
    <lineage>
        <taxon>Eukaryota</taxon>
        <taxon>Viridiplantae</taxon>
        <taxon>Chlorophyta</taxon>
        <taxon>core chlorophytes</taxon>
        <taxon>Trebouxiophyceae</taxon>
        <taxon>Chlorellales</taxon>
        <taxon>Chlorellaceae</taxon>
        <taxon>Prototheca</taxon>
    </lineage>
</organism>
<feature type="domain" description="Helicase ATP-binding" evidence="5">
    <location>
        <begin position="44"/>
        <end position="230"/>
    </location>
</feature>
<reference evidence="7" key="1">
    <citation type="submission" date="2021-01" db="EMBL/GenBank/DDBJ databases">
        <authorList>
            <person name="Eckstrom K.M.E."/>
        </authorList>
    </citation>
    <scope>NUCLEOTIDE SEQUENCE</scope>
    <source>
        <strain evidence="7">UVCC 0001</strain>
    </source>
</reference>
<dbReference type="SUPFAM" id="SSF50978">
    <property type="entry name" value="WD40 repeat-like"/>
    <property type="match status" value="1"/>
</dbReference>
<dbReference type="Pfam" id="PF10313">
    <property type="entry name" value="DUF2415"/>
    <property type="match status" value="1"/>
</dbReference>
<keyword evidence="1" id="KW-0547">Nucleotide-binding</keyword>
<dbReference type="InterPro" id="IPR001650">
    <property type="entry name" value="Helicase_C-like"/>
</dbReference>
<dbReference type="Gene3D" id="3.40.50.300">
    <property type="entry name" value="P-loop containing nucleotide triphosphate hydrolases"/>
    <property type="match status" value="2"/>
</dbReference>
<dbReference type="EMBL" id="JASFZW010000009">
    <property type="protein sequence ID" value="KAK2076679.1"/>
    <property type="molecule type" value="Genomic_DNA"/>
</dbReference>
<dbReference type="SUPFAM" id="SSF52540">
    <property type="entry name" value="P-loop containing nucleoside triphosphate hydrolases"/>
    <property type="match status" value="1"/>
</dbReference>
<dbReference type="GO" id="GO:0003723">
    <property type="term" value="F:RNA binding"/>
    <property type="evidence" value="ECO:0007669"/>
    <property type="project" value="TreeGrafter"/>
</dbReference>
<evidence type="ECO:0000256" key="4">
    <source>
        <dbReference type="ARBA" id="ARBA00022840"/>
    </source>
</evidence>
<dbReference type="Proteomes" id="UP001255856">
    <property type="component" value="Unassembled WGS sequence"/>
</dbReference>
<dbReference type="InterPro" id="IPR036322">
    <property type="entry name" value="WD40_repeat_dom_sf"/>
</dbReference>
<dbReference type="InterPro" id="IPR027417">
    <property type="entry name" value="P-loop_NTPase"/>
</dbReference>
<dbReference type="GO" id="GO:0003724">
    <property type="term" value="F:RNA helicase activity"/>
    <property type="evidence" value="ECO:0007669"/>
    <property type="project" value="TreeGrafter"/>
</dbReference>
<dbReference type="CDD" id="cd00268">
    <property type="entry name" value="DEADc"/>
    <property type="match status" value="1"/>
</dbReference>
<dbReference type="InterPro" id="IPR001680">
    <property type="entry name" value="WD40_rpt"/>
</dbReference>
<keyword evidence="2" id="KW-0378">Hydrolase</keyword>
<dbReference type="Gene3D" id="2.130.10.10">
    <property type="entry name" value="YVTN repeat-like/Quinoprotein amine dehydrogenase"/>
    <property type="match status" value="2"/>
</dbReference>
<dbReference type="Pfam" id="PF00400">
    <property type="entry name" value="WD40"/>
    <property type="match status" value="1"/>
</dbReference>
<gene>
    <name evidence="7" type="ORF">QBZ16_005439</name>
</gene>
<feature type="domain" description="Helicase C-terminal" evidence="6">
    <location>
        <begin position="264"/>
        <end position="408"/>
    </location>
</feature>
<dbReference type="PROSITE" id="PS51194">
    <property type="entry name" value="HELICASE_CTER"/>
    <property type="match status" value="1"/>
</dbReference>
<evidence type="ECO:0000313" key="8">
    <source>
        <dbReference type="Proteomes" id="UP001255856"/>
    </source>
</evidence>
<dbReference type="InterPro" id="IPR015943">
    <property type="entry name" value="WD40/YVTN_repeat-like_dom_sf"/>
</dbReference>
<keyword evidence="8" id="KW-1185">Reference proteome</keyword>
<keyword evidence="4" id="KW-0067">ATP-binding</keyword>
<proteinExistence type="predicted"/>
<dbReference type="SMART" id="SM00320">
    <property type="entry name" value="WD40"/>
    <property type="match status" value="3"/>
</dbReference>
<evidence type="ECO:0000256" key="1">
    <source>
        <dbReference type="ARBA" id="ARBA00022741"/>
    </source>
</evidence>
<dbReference type="SMART" id="SM00490">
    <property type="entry name" value="HELICc"/>
    <property type="match status" value="1"/>
</dbReference>
<dbReference type="PANTHER" id="PTHR47963">
    <property type="entry name" value="DEAD-BOX ATP-DEPENDENT RNA HELICASE 47, MITOCHONDRIAL"/>
    <property type="match status" value="1"/>
</dbReference>
<protein>
    <submittedName>
        <fullName evidence="7">Uncharacterized protein</fullName>
    </submittedName>
</protein>
<comment type="caution">
    <text evidence="7">The sequence shown here is derived from an EMBL/GenBank/DDBJ whole genome shotgun (WGS) entry which is preliminary data.</text>
</comment>
<evidence type="ECO:0000256" key="3">
    <source>
        <dbReference type="ARBA" id="ARBA00022806"/>
    </source>
</evidence>